<dbReference type="RefSeq" id="WP_189160960.1">
    <property type="nucleotide sequence ID" value="NZ_BMNT01000001.1"/>
</dbReference>
<keyword evidence="2" id="KW-1185">Reference proteome</keyword>
<reference evidence="1" key="1">
    <citation type="journal article" date="2014" name="Int. J. Syst. Evol. Microbiol.">
        <title>Complete genome sequence of Corynebacterium casei LMG S-19264T (=DSM 44701T), isolated from a smear-ripened cheese.</title>
        <authorList>
            <consortium name="US DOE Joint Genome Institute (JGI-PGF)"/>
            <person name="Walter F."/>
            <person name="Albersmeier A."/>
            <person name="Kalinowski J."/>
            <person name="Ruckert C."/>
        </authorList>
    </citation>
    <scope>NUCLEOTIDE SEQUENCE</scope>
    <source>
        <strain evidence="1">JCM 13064</strain>
    </source>
</reference>
<protein>
    <submittedName>
        <fullName evidence="1">Uncharacterized protein</fullName>
    </submittedName>
</protein>
<evidence type="ECO:0000313" key="2">
    <source>
        <dbReference type="Proteomes" id="UP000645217"/>
    </source>
</evidence>
<organism evidence="1 2">
    <name type="scientific">Sphaerisporangium melleum</name>
    <dbReference type="NCBI Taxonomy" id="321316"/>
    <lineage>
        <taxon>Bacteria</taxon>
        <taxon>Bacillati</taxon>
        <taxon>Actinomycetota</taxon>
        <taxon>Actinomycetes</taxon>
        <taxon>Streptosporangiales</taxon>
        <taxon>Streptosporangiaceae</taxon>
        <taxon>Sphaerisporangium</taxon>
    </lineage>
</organism>
<sequence length="81" mass="8926">MRAVVGFLALALIVALVVLGVLLLRWSARKALELRALSRYRRLVAGLEARAVEHVELGDPFAVIALDEIRKSNINPPRGLQ</sequence>
<comment type="caution">
    <text evidence="1">The sequence shown here is derived from an EMBL/GenBank/DDBJ whole genome shotgun (WGS) entry which is preliminary data.</text>
</comment>
<dbReference type="EMBL" id="BMNT01000001">
    <property type="protein sequence ID" value="GGK62125.1"/>
    <property type="molecule type" value="Genomic_DNA"/>
</dbReference>
<dbReference type="AlphaFoldDB" id="A0A917VC99"/>
<gene>
    <name evidence="1" type="ORF">GCM10007964_01630</name>
</gene>
<reference evidence="1" key="2">
    <citation type="submission" date="2020-09" db="EMBL/GenBank/DDBJ databases">
        <authorList>
            <person name="Sun Q."/>
            <person name="Ohkuma M."/>
        </authorList>
    </citation>
    <scope>NUCLEOTIDE SEQUENCE</scope>
    <source>
        <strain evidence="1">JCM 13064</strain>
    </source>
</reference>
<name>A0A917VC99_9ACTN</name>
<proteinExistence type="predicted"/>
<evidence type="ECO:0000313" key="1">
    <source>
        <dbReference type="EMBL" id="GGK62125.1"/>
    </source>
</evidence>
<dbReference type="Proteomes" id="UP000645217">
    <property type="component" value="Unassembled WGS sequence"/>
</dbReference>
<accession>A0A917VC99</accession>